<evidence type="ECO:0000313" key="4">
    <source>
        <dbReference type="Proteomes" id="UP000288246"/>
    </source>
</evidence>
<organism evidence="3 4">
    <name type="scientific">Cellulomonas algicola</name>
    <dbReference type="NCBI Taxonomy" id="2071633"/>
    <lineage>
        <taxon>Bacteria</taxon>
        <taxon>Bacillati</taxon>
        <taxon>Actinomycetota</taxon>
        <taxon>Actinomycetes</taxon>
        <taxon>Micrococcales</taxon>
        <taxon>Cellulomonadaceae</taxon>
        <taxon>Cellulomonas</taxon>
    </lineage>
</organism>
<evidence type="ECO:0000313" key="3">
    <source>
        <dbReference type="EMBL" id="GCD22023.1"/>
    </source>
</evidence>
<feature type="domain" description="UspA" evidence="2">
    <location>
        <begin position="6"/>
        <end position="140"/>
    </location>
</feature>
<dbReference type="PANTHER" id="PTHR31964:SF113">
    <property type="entry name" value="USPA DOMAIN-CONTAINING PROTEIN"/>
    <property type="match status" value="1"/>
</dbReference>
<dbReference type="Proteomes" id="UP000288246">
    <property type="component" value="Unassembled WGS sequence"/>
</dbReference>
<accession>A0A401V528</accession>
<dbReference type="SUPFAM" id="SSF52402">
    <property type="entry name" value="Adenine nucleotide alpha hydrolases-like"/>
    <property type="match status" value="2"/>
</dbReference>
<dbReference type="PRINTS" id="PR01438">
    <property type="entry name" value="UNVRSLSTRESS"/>
</dbReference>
<dbReference type="InterPro" id="IPR006016">
    <property type="entry name" value="UspA"/>
</dbReference>
<gene>
    <name evidence="3" type="ORF">CTKZ_35850</name>
</gene>
<comment type="similarity">
    <text evidence="1">Belongs to the universal stress protein A family.</text>
</comment>
<dbReference type="PANTHER" id="PTHR31964">
    <property type="entry name" value="ADENINE NUCLEOTIDE ALPHA HYDROLASES-LIKE SUPERFAMILY PROTEIN"/>
    <property type="match status" value="1"/>
</dbReference>
<feature type="domain" description="UspA" evidence="2">
    <location>
        <begin position="153"/>
        <end position="288"/>
    </location>
</feature>
<sequence length="291" mass="30400">MRADGPVVVALDGSPHSALTLDWAVHEAERRHAALLLVRVLDDSWQTMAWSWYPVVDTHDLGTEVKEYLDEQARLVEERHPGLPVETRALHGRVVPSLRDVSADAALLVVGARVRSSGARTGSTGVHVAAHAQCPVAVVRSGPGHPTAVDAAVVVGVDGSSASLVAARLAAREATLLGRPLRIVHARPTIPDPFGRGSLPPVATDDEEHPTHRAATSVTDALRAENDGLEVELALVDDDPADALVHLGTGAALLVVGSRGLGSFRGMLLGSVSGAVLREATVPVVVVHDDG</sequence>
<dbReference type="InterPro" id="IPR014729">
    <property type="entry name" value="Rossmann-like_a/b/a_fold"/>
</dbReference>
<dbReference type="Gene3D" id="3.40.50.620">
    <property type="entry name" value="HUPs"/>
    <property type="match status" value="2"/>
</dbReference>
<proteinExistence type="inferred from homology"/>
<name>A0A401V528_9CELL</name>
<dbReference type="RefSeq" id="WP_124344572.1">
    <property type="nucleotide sequence ID" value="NZ_BHYL01000411.1"/>
</dbReference>
<comment type="caution">
    <text evidence="3">The sequence shown here is derived from an EMBL/GenBank/DDBJ whole genome shotgun (WGS) entry which is preliminary data.</text>
</comment>
<reference evidence="3 4" key="1">
    <citation type="submission" date="2018-11" db="EMBL/GenBank/DDBJ databases">
        <title>Draft genome sequence of Cellulomonas takizawaensis strain TKZ-21.</title>
        <authorList>
            <person name="Yamamura H."/>
            <person name="Hayashi T."/>
            <person name="Hamada M."/>
            <person name="Serisawa Y."/>
            <person name="Matsuyama K."/>
            <person name="Nakagawa Y."/>
            <person name="Otoguro M."/>
            <person name="Yanagida F."/>
            <person name="Hayakawa M."/>
        </authorList>
    </citation>
    <scope>NUCLEOTIDE SEQUENCE [LARGE SCALE GENOMIC DNA]</scope>
    <source>
        <strain evidence="3 4">TKZ-21</strain>
    </source>
</reference>
<dbReference type="OrthoDB" id="6174426at2"/>
<evidence type="ECO:0000259" key="2">
    <source>
        <dbReference type="Pfam" id="PF00582"/>
    </source>
</evidence>
<keyword evidence="4" id="KW-1185">Reference proteome</keyword>
<protein>
    <submittedName>
        <fullName evidence="3">Universal stress protein</fullName>
    </submittedName>
</protein>
<dbReference type="Pfam" id="PF00582">
    <property type="entry name" value="Usp"/>
    <property type="match status" value="2"/>
</dbReference>
<dbReference type="InterPro" id="IPR006015">
    <property type="entry name" value="Universal_stress_UspA"/>
</dbReference>
<dbReference type="AlphaFoldDB" id="A0A401V528"/>
<evidence type="ECO:0000256" key="1">
    <source>
        <dbReference type="ARBA" id="ARBA00008791"/>
    </source>
</evidence>
<dbReference type="EMBL" id="BHYL01000411">
    <property type="protein sequence ID" value="GCD22023.1"/>
    <property type="molecule type" value="Genomic_DNA"/>
</dbReference>